<dbReference type="AlphaFoldDB" id="A0A1I0ZHX3"/>
<dbReference type="GO" id="GO:0004029">
    <property type="term" value="F:aldehyde dehydrogenase (NAD+) activity"/>
    <property type="evidence" value="ECO:0007669"/>
    <property type="project" value="TreeGrafter"/>
</dbReference>
<evidence type="ECO:0000256" key="2">
    <source>
        <dbReference type="ARBA" id="ARBA00023002"/>
    </source>
</evidence>
<dbReference type="Pfam" id="PF00171">
    <property type="entry name" value="Aldedh"/>
    <property type="match status" value="1"/>
</dbReference>
<feature type="domain" description="Aldehyde dehydrogenase" evidence="8">
    <location>
        <begin position="18"/>
        <end position="428"/>
    </location>
</feature>
<dbReference type="GO" id="GO:0005737">
    <property type="term" value="C:cytoplasm"/>
    <property type="evidence" value="ECO:0007669"/>
    <property type="project" value="TreeGrafter"/>
</dbReference>
<gene>
    <name evidence="9" type="ORF">SAMN04488528_102130</name>
</gene>
<evidence type="ECO:0000256" key="7">
    <source>
        <dbReference type="RuleBase" id="RU003345"/>
    </source>
</evidence>
<dbReference type="FunFam" id="3.40.309.10:FF:000003">
    <property type="entry name" value="Aldehyde dehydrogenase"/>
    <property type="match status" value="1"/>
</dbReference>
<dbReference type="Proteomes" id="UP000198619">
    <property type="component" value="Unassembled WGS sequence"/>
</dbReference>
<dbReference type="InterPro" id="IPR015590">
    <property type="entry name" value="Aldehyde_DH_dom"/>
</dbReference>
<dbReference type="CDD" id="cd07136">
    <property type="entry name" value="ALDH_YwdH-P39616"/>
    <property type="match status" value="1"/>
</dbReference>
<keyword evidence="3" id="KW-0520">NAD</keyword>
<evidence type="ECO:0000256" key="5">
    <source>
        <dbReference type="PIRSR" id="PIRSR036492-1"/>
    </source>
</evidence>
<evidence type="ECO:0000313" key="9">
    <source>
        <dbReference type="EMBL" id="SFB25111.1"/>
    </source>
</evidence>
<evidence type="ECO:0000256" key="6">
    <source>
        <dbReference type="PROSITE-ProRule" id="PRU10007"/>
    </source>
</evidence>
<sequence length="456" mass="52041">MEFKVIIEKQKCFYNQGKTLSIDFRIDMLKRLKNAIEINENIICEALWKDLKKSQFESYETEIGLVLEELNLAIKKLKSWAKPKKKRTSIMHFISSSYVYPEPYGVVLIMSPWNYPFQLTMAPLIGAIAAGNCSMIKPSAYSINVTKVIEKIITDTFEEKFVAVVEPYGGREEISQLLKEKYDYIFFTGSVPVGKIIMENASKYLTPITLELGGKSPCIVDYDADLDIAARRIVWGKFLNAGQTCVAPDYLLVHKDVKNSLLEKMKFVIKDFYGDNAMESKDFPRIITDKQYNRLVSYLDEGNIICGGNFKKEEKFISPTLIDNIDWDCKIMQDEIFGPIMPVLEFISIEDVINILQDKPKPLALYYFSKNKQSQEYVLNRTTSGGGCINDTVIHVASSHITFGGVGESGMGAYHGKGSFDVFTHYRSIVKKSNLIDIAFRYPPFKDKLKWLKKIM</sequence>
<reference evidence="9 10" key="1">
    <citation type="submission" date="2016-10" db="EMBL/GenBank/DDBJ databases">
        <authorList>
            <person name="de Groot N.N."/>
        </authorList>
    </citation>
    <scope>NUCLEOTIDE SEQUENCE [LARGE SCALE GENOMIC DNA]</scope>
    <source>
        <strain evidence="9 10">DSM 12271</strain>
    </source>
</reference>
<evidence type="ECO:0000259" key="8">
    <source>
        <dbReference type="Pfam" id="PF00171"/>
    </source>
</evidence>
<dbReference type="FunFam" id="3.40.605.10:FF:000004">
    <property type="entry name" value="Aldehyde dehydrogenase"/>
    <property type="match status" value="1"/>
</dbReference>
<dbReference type="SUPFAM" id="SSF53720">
    <property type="entry name" value="ALDH-like"/>
    <property type="match status" value="1"/>
</dbReference>
<dbReference type="GO" id="GO:0006081">
    <property type="term" value="P:aldehyde metabolic process"/>
    <property type="evidence" value="ECO:0007669"/>
    <property type="project" value="InterPro"/>
</dbReference>
<dbReference type="InterPro" id="IPR016163">
    <property type="entry name" value="Ald_DH_C"/>
</dbReference>
<evidence type="ECO:0000313" key="10">
    <source>
        <dbReference type="Proteomes" id="UP000198619"/>
    </source>
</evidence>
<evidence type="ECO:0000256" key="1">
    <source>
        <dbReference type="ARBA" id="ARBA00009986"/>
    </source>
</evidence>
<keyword evidence="10" id="KW-1185">Reference proteome</keyword>
<dbReference type="InterPro" id="IPR029510">
    <property type="entry name" value="Ald_DH_CS_GLU"/>
</dbReference>
<feature type="active site" evidence="5 6">
    <location>
        <position position="211"/>
    </location>
</feature>
<proteinExistence type="inferred from homology"/>
<accession>A0A1I0ZHX3</accession>
<evidence type="ECO:0000256" key="3">
    <source>
        <dbReference type="ARBA" id="ARBA00023027"/>
    </source>
</evidence>
<dbReference type="InterPro" id="IPR016161">
    <property type="entry name" value="Ald_DH/histidinol_DH"/>
</dbReference>
<dbReference type="InterPro" id="IPR012394">
    <property type="entry name" value="Aldehyde_DH_NAD(P)"/>
</dbReference>
<dbReference type="Gene3D" id="3.40.309.10">
    <property type="entry name" value="Aldehyde Dehydrogenase, Chain A, domain 2"/>
    <property type="match status" value="1"/>
</dbReference>
<dbReference type="PROSITE" id="PS00687">
    <property type="entry name" value="ALDEHYDE_DEHYDR_GLU"/>
    <property type="match status" value="1"/>
</dbReference>
<dbReference type="EMBL" id="FOKI01000021">
    <property type="protein sequence ID" value="SFB25111.1"/>
    <property type="molecule type" value="Genomic_DNA"/>
</dbReference>
<dbReference type="PANTHER" id="PTHR43570:SF16">
    <property type="entry name" value="ALDEHYDE DEHYDROGENASE TYPE III, ISOFORM Q"/>
    <property type="match status" value="1"/>
</dbReference>
<dbReference type="InterPro" id="IPR016162">
    <property type="entry name" value="Ald_DH_N"/>
</dbReference>
<dbReference type="STRING" id="84698.SAMN04488528_102130"/>
<dbReference type="Gene3D" id="3.40.605.10">
    <property type="entry name" value="Aldehyde Dehydrogenase, Chain A, domain 1"/>
    <property type="match status" value="1"/>
</dbReference>
<dbReference type="InterPro" id="IPR016160">
    <property type="entry name" value="Ald_DH_CS_CYS"/>
</dbReference>
<dbReference type="PROSITE" id="PS00070">
    <property type="entry name" value="ALDEHYDE_DEHYDR_CYS"/>
    <property type="match status" value="1"/>
</dbReference>
<feature type="active site" evidence="5">
    <location>
        <position position="245"/>
    </location>
</feature>
<comment type="similarity">
    <text evidence="1 4 7">Belongs to the aldehyde dehydrogenase family.</text>
</comment>
<keyword evidence="2 4" id="KW-0560">Oxidoreductase</keyword>
<dbReference type="PIRSF" id="PIRSF036492">
    <property type="entry name" value="ALDH"/>
    <property type="match status" value="1"/>
</dbReference>
<name>A0A1I0ZHX3_9CLOT</name>
<evidence type="ECO:0000256" key="4">
    <source>
        <dbReference type="PIRNR" id="PIRNR036492"/>
    </source>
</evidence>
<organism evidence="9 10">
    <name type="scientific">Clostridium frigidicarnis</name>
    <dbReference type="NCBI Taxonomy" id="84698"/>
    <lineage>
        <taxon>Bacteria</taxon>
        <taxon>Bacillati</taxon>
        <taxon>Bacillota</taxon>
        <taxon>Clostridia</taxon>
        <taxon>Eubacteriales</taxon>
        <taxon>Clostridiaceae</taxon>
        <taxon>Clostridium</taxon>
    </lineage>
</organism>
<protein>
    <recommendedName>
        <fullName evidence="4">Aldehyde dehydrogenase</fullName>
    </recommendedName>
</protein>
<dbReference type="PANTHER" id="PTHR43570">
    <property type="entry name" value="ALDEHYDE DEHYDROGENASE"/>
    <property type="match status" value="1"/>
</dbReference>